<evidence type="ECO:0000313" key="12">
    <source>
        <dbReference type="Proteomes" id="UP001144297"/>
    </source>
</evidence>
<reference evidence="11" key="1">
    <citation type="submission" date="2022-12" db="EMBL/GenBank/DDBJ databases">
        <title>Reference genome sequencing for broad-spectrum identification of bacterial and archaeal isolates by mass spectrometry.</title>
        <authorList>
            <person name="Sekiguchi Y."/>
            <person name="Tourlousse D.M."/>
        </authorList>
    </citation>
    <scope>NUCLEOTIDE SEQUENCE</scope>
    <source>
        <strain evidence="11">TSL-P1</strain>
    </source>
</reference>
<dbReference type="GO" id="GO:0008915">
    <property type="term" value="F:lipid-A-disaccharide synthase activity"/>
    <property type="evidence" value="ECO:0007669"/>
    <property type="project" value="UniProtKB-UniRule"/>
</dbReference>
<name>A0A9W6GEE9_9BACT</name>
<dbReference type="PANTHER" id="PTHR30372">
    <property type="entry name" value="LIPID-A-DISACCHARIDE SYNTHASE"/>
    <property type="match status" value="1"/>
</dbReference>
<protein>
    <recommendedName>
        <fullName evidence="3 10">Lipid-A-disaccharide synthase</fullName>
        <ecNumber evidence="2 10">2.4.1.182</ecNumber>
    </recommendedName>
</protein>
<dbReference type="NCBIfam" id="TIGR00215">
    <property type="entry name" value="lpxB"/>
    <property type="match status" value="1"/>
</dbReference>
<dbReference type="GO" id="GO:0005543">
    <property type="term" value="F:phospholipid binding"/>
    <property type="evidence" value="ECO:0007669"/>
    <property type="project" value="TreeGrafter"/>
</dbReference>
<keyword evidence="12" id="KW-1185">Reference proteome</keyword>
<evidence type="ECO:0000256" key="10">
    <source>
        <dbReference type="NCBIfam" id="TIGR00215"/>
    </source>
</evidence>
<evidence type="ECO:0000256" key="3">
    <source>
        <dbReference type="ARBA" id="ARBA00020902"/>
    </source>
</evidence>
<gene>
    <name evidence="11" type="primary">lpxB</name>
    <name evidence="11" type="ORF">TISLANDTSLP1_14760</name>
</gene>
<dbReference type="GO" id="GO:0009245">
    <property type="term" value="P:lipid A biosynthetic process"/>
    <property type="evidence" value="ECO:0007669"/>
    <property type="project" value="UniProtKB-UniRule"/>
</dbReference>
<evidence type="ECO:0000256" key="4">
    <source>
        <dbReference type="ARBA" id="ARBA00022516"/>
    </source>
</evidence>
<evidence type="ECO:0000313" key="11">
    <source>
        <dbReference type="EMBL" id="GLI53783.1"/>
    </source>
</evidence>
<comment type="catalytic activity">
    <reaction evidence="9">
        <text>a lipid X + a UDP-2-N,3-O-bis[(3R)-3-hydroxyacyl]-alpha-D-glucosamine = a lipid A disaccharide + UDP + H(+)</text>
        <dbReference type="Rhea" id="RHEA:67828"/>
        <dbReference type="ChEBI" id="CHEBI:15378"/>
        <dbReference type="ChEBI" id="CHEBI:58223"/>
        <dbReference type="ChEBI" id="CHEBI:137748"/>
        <dbReference type="ChEBI" id="CHEBI:176338"/>
        <dbReference type="ChEBI" id="CHEBI:176343"/>
        <dbReference type="EC" id="2.4.1.182"/>
    </reaction>
</comment>
<organism evidence="11 12">
    <name type="scientific">Thermodesulfovibrio yellowstonii</name>
    <dbReference type="NCBI Taxonomy" id="28262"/>
    <lineage>
        <taxon>Bacteria</taxon>
        <taxon>Pseudomonadati</taxon>
        <taxon>Nitrospirota</taxon>
        <taxon>Thermodesulfovibrionia</taxon>
        <taxon>Thermodesulfovibrionales</taxon>
        <taxon>Thermodesulfovibrionaceae</taxon>
        <taxon>Thermodesulfovibrio</taxon>
    </lineage>
</organism>
<dbReference type="Pfam" id="PF02684">
    <property type="entry name" value="LpxB"/>
    <property type="match status" value="1"/>
</dbReference>
<dbReference type="EC" id="2.4.1.182" evidence="2 10"/>
<dbReference type="Proteomes" id="UP001144297">
    <property type="component" value="Unassembled WGS sequence"/>
</dbReference>
<keyword evidence="5" id="KW-0441">Lipid A biosynthesis</keyword>
<evidence type="ECO:0000256" key="8">
    <source>
        <dbReference type="ARBA" id="ARBA00023098"/>
    </source>
</evidence>
<keyword evidence="7" id="KW-0808">Transferase</keyword>
<evidence type="ECO:0000256" key="1">
    <source>
        <dbReference type="ARBA" id="ARBA00002056"/>
    </source>
</evidence>
<dbReference type="EMBL" id="BSDX01000001">
    <property type="protein sequence ID" value="GLI53783.1"/>
    <property type="molecule type" value="Genomic_DNA"/>
</dbReference>
<accession>A0A9W6GEE9</accession>
<keyword evidence="4" id="KW-0444">Lipid biosynthesis</keyword>
<keyword evidence="8" id="KW-0443">Lipid metabolism</keyword>
<dbReference type="PANTHER" id="PTHR30372:SF4">
    <property type="entry name" value="LIPID-A-DISACCHARIDE SYNTHASE, MITOCHONDRIAL-RELATED"/>
    <property type="match status" value="1"/>
</dbReference>
<evidence type="ECO:0000256" key="5">
    <source>
        <dbReference type="ARBA" id="ARBA00022556"/>
    </source>
</evidence>
<evidence type="ECO:0000256" key="7">
    <source>
        <dbReference type="ARBA" id="ARBA00022679"/>
    </source>
</evidence>
<evidence type="ECO:0000256" key="9">
    <source>
        <dbReference type="ARBA" id="ARBA00048975"/>
    </source>
</evidence>
<dbReference type="InterPro" id="IPR003835">
    <property type="entry name" value="Glyco_trans_19"/>
</dbReference>
<evidence type="ECO:0000256" key="6">
    <source>
        <dbReference type="ARBA" id="ARBA00022676"/>
    </source>
</evidence>
<dbReference type="AlphaFoldDB" id="A0A9W6GEE9"/>
<keyword evidence="6" id="KW-0328">Glycosyltransferase</keyword>
<sequence>MPPKLLIVAGESSGELYGSLLASHLKEDFELIGLGGKHMSKAGIKLIGEVTHSFGALEVVSQLRKIKKNMDIAIKALKDVQGVILIDFPDFNLRLAKKAKESGKKVLYYVSPQIWAWRKGRLNIIKRVVDYMAVVLPFEEEIYKKAGIPAQFVGHPIFEAMIEELKSDSEDFIIQNKKLLKDKFGIKQDNVITLMPGSRPSEIKMKMPLMLNLINYFDRQKTHFIIPKAPNVEFNEETLKKLTSFGNVTIFNEQSYTALAMSDAAVITSGTSTLQATLLKVPMIVIYRVNPFSYIIGKMFIKGVKHIALPNVIADFMNEGDTRVTEFIQKLNVVKIVENINLLLYDTDYRRKIINFLDNIKRYFINKKASENVAEICKQLF</sequence>
<dbReference type="SUPFAM" id="SSF53756">
    <property type="entry name" value="UDP-Glycosyltransferase/glycogen phosphorylase"/>
    <property type="match status" value="1"/>
</dbReference>
<dbReference type="GO" id="GO:0016020">
    <property type="term" value="C:membrane"/>
    <property type="evidence" value="ECO:0007669"/>
    <property type="project" value="GOC"/>
</dbReference>
<comment type="caution">
    <text evidence="11">The sequence shown here is derived from an EMBL/GenBank/DDBJ whole genome shotgun (WGS) entry which is preliminary data.</text>
</comment>
<evidence type="ECO:0000256" key="2">
    <source>
        <dbReference type="ARBA" id="ARBA00012687"/>
    </source>
</evidence>
<proteinExistence type="predicted"/>
<comment type="function">
    <text evidence="1">Condensation of UDP-2,3-diacylglucosamine and 2,3-diacylglucosamine-1-phosphate to form lipid A disaccharide, a precursor of lipid A, a phosphorylated glycolipid that anchors the lipopolysaccharide to the outer membrane of the cell.</text>
</comment>